<name>A0A936ZHZ4_9BURK</name>
<dbReference type="AlphaFoldDB" id="A0A936ZHZ4"/>
<accession>A0A936ZHZ4</accession>
<feature type="chain" id="PRO_5037393129" evidence="4">
    <location>
        <begin position="25"/>
        <end position="266"/>
    </location>
</feature>
<feature type="region of interest" description="Disordered" evidence="3">
    <location>
        <begin position="174"/>
        <end position="198"/>
    </location>
</feature>
<evidence type="ECO:0000256" key="1">
    <source>
        <dbReference type="ARBA" id="ARBA00004370"/>
    </source>
</evidence>
<dbReference type="EMBL" id="JAEQNA010000001">
    <property type="protein sequence ID" value="MBL0420212.1"/>
    <property type="molecule type" value="Genomic_DNA"/>
</dbReference>
<keyword evidence="4" id="KW-0732">Signal</keyword>
<comment type="subcellular location">
    <subcellularLocation>
        <location evidence="1">Membrane</location>
    </subcellularLocation>
</comment>
<dbReference type="PANTHER" id="PTHR35603:SF2">
    <property type="entry name" value="OUTER MEMBRANE LIPOPROTEIN"/>
    <property type="match status" value="1"/>
</dbReference>
<evidence type="ECO:0000313" key="7">
    <source>
        <dbReference type="Proteomes" id="UP000613011"/>
    </source>
</evidence>
<organism evidence="6 7">
    <name type="scientific">Ramlibacter aurantiacus</name>
    <dbReference type="NCBI Taxonomy" id="2801330"/>
    <lineage>
        <taxon>Bacteria</taxon>
        <taxon>Pseudomonadati</taxon>
        <taxon>Pseudomonadota</taxon>
        <taxon>Betaproteobacteria</taxon>
        <taxon>Burkholderiales</taxon>
        <taxon>Comamonadaceae</taxon>
        <taxon>Ramlibacter</taxon>
    </lineage>
</organism>
<protein>
    <submittedName>
        <fullName evidence="6">Glycine zipper 2TM domain-containing protein</fullName>
    </submittedName>
</protein>
<keyword evidence="2" id="KW-0472">Membrane</keyword>
<keyword evidence="7" id="KW-1185">Reference proteome</keyword>
<evidence type="ECO:0000259" key="5">
    <source>
        <dbReference type="Pfam" id="PF05433"/>
    </source>
</evidence>
<dbReference type="InterPro" id="IPR008816">
    <property type="entry name" value="Gly_zipper_2TM_dom"/>
</dbReference>
<dbReference type="Proteomes" id="UP000613011">
    <property type="component" value="Unassembled WGS sequence"/>
</dbReference>
<reference evidence="6" key="1">
    <citation type="submission" date="2021-01" db="EMBL/GenBank/DDBJ databases">
        <title>Ramlibacter sp. strain AW1 16S ribosomal RNA gene Genome sequencing and assembly.</title>
        <authorList>
            <person name="Kang M."/>
        </authorList>
    </citation>
    <scope>NUCLEOTIDE SEQUENCE</scope>
    <source>
        <strain evidence="6">AW1</strain>
    </source>
</reference>
<dbReference type="PANTHER" id="PTHR35603">
    <property type="match status" value="1"/>
</dbReference>
<sequence length="266" mass="27657">MKKSLASGALGALTLVAPAIHAQAQPQEVGRVISSVPVIQQVAVPRQICNSQPVVVQQPSSGGGALLGALVGGAAGHGIGDGGGRALATVIGAVGGAMVGDRVEGPRSQLQQQTQCTTQTFYENRTVAYDVTYEWRGGQYTVQMPHDPGPTISLQLVPTAAGNLSQSAPATASAASAATPVQPAQSIRQAPIPAGTGTPEATILREWVVTPPVTYVTPHPVYPAPVYAPYAPYAPLYAPYSYYAPPRVSLSLGYIRHSGRGHRHWR</sequence>
<evidence type="ECO:0000256" key="4">
    <source>
        <dbReference type="SAM" id="SignalP"/>
    </source>
</evidence>
<feature type="compositionally biased region" description="Low complexity" evidence="3">
    <location>
        <begin position="174"/>
        <end position="186"/>
    </location>
</feature>
<dbReference type="InterPro" id="IPR051407">
    <property type="entry name" value="Bact_OM_lipoprot/Surf_antigen"/>
</dbReference>
<dbReference type="Pfam" id="PF05433">
    <property type="entry name" value="Rick_17kDa_Anti"/>
    <property type="match status" value="1"/>
</dbReference>
<gene>
    <name evidence="6" type="ORF">JI739_07635</name>
</gene>
<dbReference type="GO" id="GO:0019867">
    <property type="term" value="C:outer membrane"/>
    <property type="evidence" value="ECO:0007669"/>
    <property type="project" value="InterPro"/>
</dbReference>
<proteinExistence type="predicted"/>
<evidence type="ECO:0000313" key="6">
    <source>
        <dbReference type="EMBL" id="MBL0420212.1"/>
    </source>
</evidence>
<evidence type="ECO:0000256" key="3">
    <source>
        <dbReference type="SAM" id="MobiDB-lite"/>
    </source>
</evidence>
<comment type="caution">
    <text evidence="6">The sequence shown here is derived from an EMBL/GenBank/DDBJ whole genome shotgun (WGS) entry which is preliminary data.</text>
</comment>
<evidence type="ECO:0000256" key="2">
    <source>
        <dbReference type="ARBA" id="ARBA00023136"/>
    </source>
</evidence>
<feature type="signal peptide" evidence="4">
    <location>
        <begin position="1"/>
        <end position="24"/>
    </location>
</feature>
<feature type="domain" description="Glycine zipper 2TM" evidence="5">
    <location>
        <begin position="63"/>
        <end position="103"/>
    </location>
</feature>
<dbReference type="RefSeq" id="WP_201683198.1">
    <property type="nucleotide sequence ID" value="NZ_JAEQNA010000001.1"/>
</dbReference>